<dbReference type="GO" id="GO:0016020">
    <property type="term" value="C:membrane"/>
    <property type="evidence" value="ECO:0007669"/>
    <property type="project" value="UniProtKB-SubCell"/>
</dbReference>
<dbReference type="Gene3D" id="1.20.1250.20">
    <property type="entry name" value="MFS general substrate transporter like domains"/>
    <property type="match status" value="2"/>
</dbReference>
<dbReference type="InterPro" id="IPR036259">
    <property type="entry name" value="MFS_trans_sf"/>
</dbReference>
<feature type="transmembrane region" description="Helical" evidence="6">
    <location>
        <begin position="83"/>
        <end position="103"/>
    </location>
</feature>
<keyword evidence="4 6" id="KW-1133">Transmembrane helix</keyword>
<keyword evidence="3 6" id="KW-0812">Transmembrane</keyword>
<dbReference type="InterPro" id="IPR011701">
    <property type="entry name" value="MFS"/>
</dbReference>
<feature type="transmembrane region" description="Helical" evidence="6">
    <location>
        <begin position="145"/>
        <end position="166"/>
    </location>
</feature>
<name>A0A1R2BWK8_9CILI</name>
<sequence>MHDRIKVFSLYLGAILINTVFYIQIAGLINGWGSISPYIASYYHHLDSSIYTADFVIVNSYSYTFEAGLTVITAYLIKFFQPFWIIVMGTLISLTGFFLSSYITNPYLFCWVIGFSFGAMSAFIFFPSVWIVWNQNPKNKAFSSGMSLSGYSLGPVILGMLFTFIANPYDYQAETIERNGKEDEKIFGKFVADRVPMTIRWCTFTFLIIFLVSAMLLKRKWRTDNSEKNISQTTMTYIEMLKNLKFWNLFFISVFGLSSFGYVINIYKIIGLNTVKDDHFISIVGALGSFFQCFGRIFFGIILDKYPWKRIMSIDFIIITICFLTLELSEQSKYLYAFFIITLYFLITAIYNGIIIQTDRDFPHDRWIITYVFLGMIPAFFVPFFLEKYLTPIIGYFWTFVVISGITMVATFQVIFHQANEVVIEKELAENLNIDEEKTNK</sequence>
<feature type="transmembrane region" description="Helical" evidence="6">
    <location>
        <begin position="246"/>
        <end position="267"/>
    </location>
</feature>
<organism evidence="7 8">
    <name type="scientific">Stentor coeruleus</name>
    <dbReference type="NCBI Taxonomy" id="5963"/>
    <lineage>
        <taxon>Eukaryota</taxon>
        <taxon>Sar</taxon>
        <taxon>Alveolata</taxon>
        <taxon>Ciliophora</taxon>
        <taxon>Postciliodesmatophora</taxon>
        <taxon>Heterotrichea</taxon>
        <taxon>Heterotrichida</taxon>
        <taxon>Stentoridae</taxon>
        <taxon>Stentor</taxon>
    </lineage>
</organism>
<feature type="transmembrane region" description="Helical" evidence="6">
    <location>
        <begin position="334"/>
        <end position="356"/>
    </location>
</feature>
<feature type="transmembrane region" description="Helical" evidence="6">
    <location>
        <begin position="368"/>
        <end position="386"/>
    </location>
</feature>
<evidence type="ECO:0000256" key="3">
    <source>
        <dbReference type="ARBA" id="ARBA00022692"/>
    </source>
</evidence>
<dbReference type="PANTHER" id="PTHR43385">
    <property type="entry name" value="RIBOFLAVIN TRANSPORTER RIBJ"/>
    <property type="match status" value="1"/>
</dbReference>
<reference evidence="7 8" key="1">
    <citation type="submission" date="2016-11" db="EMBL/GenBank/DDBJ databases">
        <title>The macronuclear genome of Stentor coeruleus: a giant cell with tiny introns.</title>
        <authorList>
            <person name="Slabodnick M."/>
            <person name="Ruby J.G."/>
            <person name="Reiff S.B."/>
            <person name="Swart E.C."/>
            <person name="Gosai S."/>
            <person name="Prabakaran S."/>
            <person name="Witkowska E."/>
            <person name="Larue G.E."/>
            <person name="Fisher S."/>
            <person name="Freeman R.M."/>
            <person name="Gunawardena J."/>
            <person name="Chu W."/>
            <person name="Stover N.A."/>
            <person name="Gregory B.D."/>
            <person name="Nowacki M."/>
            <person name="Derisi J."/>
            <person name="Roy S.W."/>
            <person name="Marshall W.F."/>
            <person name="Sood P."/>
        </authorList>
    </citation>
    <scope>NUCLEOTIDE SEQUENCE [LARGE SCALE GENOMIC DNA]</scope>
    <source>
        <strain evidence="7">WM001</strain>
    </source>
</reference>
<feature type="transmembrane region" description="Helical" evidence="6">
    <location>
        <begin position="7"/>
        <end position="29"/>
    </location>
</feature>
<feature type="transmembrane region" description="Helical" evidence="6">
    <location>
        <begin position="279"/>
        <end position="299"/>
    </location>
</feature>
<dbReference type="Proteomes" id="UP000187209">
    <property type="component" value="Unassembled WGS sequence"/>
</dbReference>
<evidence type="ECO:0008006" key="9">
    <source>
        <dbReference type="Google" id="ProtNLM"/>
    </source>
</evidence>
<evidence type="ECO:0000313" key="8">
    <source>
        <dbReference type="Proteomes" id="UP000187209"/>
    </source>
</evidence>
<dbReference type="Pfam" id="PF07690">
    <property type="entry name" value="MFS_1"/>
    <property type="match status" value="1"/>
</dbReference>
<comment type="caution">
    <text evidence="7">The sequence shown here is derived from an EMBL/GenBank/DDBJ whole genome shotgun (WGS) entry which is preliminary data.</text>
</comment>
<comment type="subcellular location">
    <subcellularLocation>
        <location evidence="1">Membrane</location>
        <topology evidence="1">Multi-pass membrane protein</topology>
    </subcellularLocation>
</comment>
<feature type="transmembrane region" description="Helical" evidence="6">
    <location>
        <begin position="49"/>
        <end position="76"/>
    </location>
</feature>
<evidence type="ECO:0000256" key="6">
    <source>
        <dbReference type="SAM" id="Phobius"/>
    </source>
</evidence>
<evidence type="ECO:0000313" key="7">
    <source>
        <dbReference type="EMBL" id="OMJ81178.1"/>
    </source>
</evidence>
<dbReference type="AlphaFoldDB" id="A0A1R2BWK8"/>
<dbReference type="EMBL" id="MPUH01000390">
    <property type="protein sequence ID" value="OMJ81178.1"/>
    <property type="molecule type" value="Genomic_DNA"/>
</dbReference>
<dbReference type="OrthoDB" id="410267at2759"/>
<dbReference type="PANTHER" id="PTHR43385:SF1">
    <property type="entry name" value="RIBOFLAVIN TRANSPORTER RIBJ"/>
    <property type="match status" value="1"/>
</dbReference>
<keyword evidence="5 6" id="KW-0472">Membrane</keyword>
<evidence type="ECO:0000256" key="4">
    <source>
        <dbReference type="ARBA" id="ARBA00022989"/>
    </source>
</evidence>
<proteinExistence type="predicted"/>
<protein>
    <recommendedName>
        <fullName evidence="9">Major facilitator superfamily (MFS) profile domain-containing protein</fullName>
    </recommendedName>
</protein>
<dbReference type="InterPro" id="IPR052983">
    <property type="entry name" value="MFS_Riboflavin_Transporter"/>
</dbReference>
<dbReference type="SUPFAM" id="SSF103473">
    <property type="entry name" value="MFS general substrate transporter"/>
    <property type="match status" value="1"/>
</dbReference>
<evidence type="ECO:0000256" key="5">
    <source>
        <dbReference type="ARBA" id="ARBA00023136"/>
    </source>
</evidence>
<accession>A0A1R2BWK8</accession>
<keyword evidence="8" id="KW-1185">Reference proteome</keyword>
<feature type="transmembrane region" description="Helical" evidence="6">
    <location>
        <begin position="198"/>
        <end position="217"/>
    </location>
</feature>
<feature type="transmembrane region" description="Helical" evidence="6">
    <location>
        <begin position="392"/>
        <end position="416"/>
    </location>
</feature>
<feature type="transmembrane region" description="Helical" evidence="6">
    <location>
        <begin position="109"/>
        <end position="133"/>
    </location>
</feature>
<evidence type="ECO:0000256" key="1">
    <source>
        <dbReference type="ARBA" id="ARBA00004141"/>
    </source>
</evidence>
<dbReference type="GO" id="GO:0022857">
    <property type="term" value="F:transmembrane transporter activity"/>
    <property type="evidence" value="ECO:0007669"/>
    <property type="project" value="InterPro"/>
</dbReference>
<keyword evidence="2" id="KW-0813">Transport</keyword>
<gene>
    <name evidence="7" type="ORF">SteCoe_18402</name>
</gene>
<evidence type="ECO:0000256" key="2">
    <source>
        <dbReference type="ARBA" id="ARBA00022448"/>
    </source>
</evidence>